<dbReference type="SUPFAM" id="SSF50685">
    <property type="entry name" value="Barwin-like endoglucanases"/>
    <property type="match status" value="1"/>
</dbReference>
<feature type="chain" id="PRO_5041297054" evidence="2">
    <location>
        <begin position="23"/>
        <end position="157"/>
    </location>
</feature>
<dbReference type="InterPro" id="IPR051477">
    <property type="entry name" value="Expansin_CellWall"/>
</dbReference>
<comment type="caution">
    <text evidence="4">The sequence shown here is derived from an EMBL/GenBank/DDBJ whole genome shotgun (WGS) entry which is preliminary data.</text>
</comment>
<protein>
    <submittedName>
        <fullName evidence="4">RlpA-like double-psi beta-barrel-protein domain-containing protein-containing protein</fullName>
    </submittedName>
</protein>
<reference evidence="4" key="1">
    <citation type="submission" date="2022-08" db="EMBL/GenBank/DDBJ databases">
        <authorList>
            <consortium name="DOE Joint Genome Institute"/>
            <person name="Min B."/>
            <person name="Riley R."/>
            <person name="Sierra-Patev S."/>
            <person name="Naranjo-Ortiz M."/>
            <person name="Looney B."/>
            <person name="Konkel Z."/>
            <person name="Slot J.C."/>
            <person name="Sakamoto Y."/>
            <person name="Steenwyk J.L."/>
            <person name="Rokas A."/>
            <person name="Carro J."/>
            <person name="Camarero S."/>
            <person name="Ferreira P."/>
            <person name="Molpeceres G."/>
            <person name="Ruiz-Duenas F.J."/>
            <person name="Serrano A."/>
            <person name="Henrissat B."/>
            <person name="Drula E."/>
            <person name="Hughes K.W."/>
            <person name="Mata J.L."/>
            <person name="Ishikawa N.K."/>
            <person name="Vargas-Isla R."/>
            <person name="Ushijima S."/>
            <person name="Smith C.A."/>
            <person name="Ahrendt S."/>
            <person name="Andreopoulos W."/>
            <person name="He G."/>
            <person name="Labutti K."/>
            <person name="Lipzen A."/>
            <person name="Ng V."/>
            <person name="Sandor L."/>
            <person name="Barry K."/>
            <person name="Martinez A.T."/>
            <person name="Xiao Y."/>
            <person name="Gibbons J.G."/>
            <person name="Terashima K."/>
            <person name="Hibbett D.S."/>
            <person name="Grigoriev I.V."/>
        </authorList>
    </citation>
    <scope>NUCLEOTIDE SEQUENCE</scope>
    <source>
        <strain evidence="4">TFB7829</strain>
    </source>
</reference>
<proteinExistence type="predicted"/>
<sequence>MLGKSLGIVFLLAISTLTPVQGAGFFPTRTFDLVARAACTTVSPDPPDFLDGEQVNWDASFYQPGLGACGIVNTDNDLIVAMNHIVFDAYPGYDGVNCNPICNRPITISYQGKSVEVTVTDNCVACGVDEMQLSPAAFEQLADESEGLIEVDWSWAN</sequence>
<dbReference type="Pfam" id="PF03330">
    <property type="entry name" value="DPBB_1"/>
    <property type="match status" value="1"/>
</dbReference>
<dbReference type="AlphaFoldDB" id="A0AA38Q3M2"/>
<dbReference type="Gene3D" id="2.40.40.10">
    <property type="entry name" value="RlpA-like domain"/>
    <property type="match status" value="1"/>
</dbReference>
<dbReference type="InterPro" id="IPR036908">
    <property type="entry name" value="RlpA-like_sf"/>
</dbReference>
<dbReference type="Proteomes" id="UP001163850">
    <property type="component" value="Unassembled WGS sequence"/>
</dbReference>
<keyword evidence="1 2" id="KW-0732">Signal</keyword>
<dbReference type="InterPro" id="IPR009009">
    <property type="entry name" value="RlpA-like_DPBB"/>
</dbReference>
<dbReference type="EMBL" id="MU801930">
    <property type="protein sequence ID" value="KAJ3987003.1"/>
    <property type="molecule type" value="Genomic_DNA"/>
</dbReference>
<evidence type="ECO:0000259" key="3">
    <source>
        <dbReference type="Pfam" id="PF03330"/>
    </source>
</evidence>
<gene>
    <name evidence="4" type="ORF">F5890DRAFT_891659</name>
</gene>
<name>A0AA38Q3M2_9AGAR</name>
<evidence type="ECO:0000313" key="4">
    <source>
        <dbReference type="EMBL" id="KAJ3987003.1"/>
    </source>
</evidence>
<evidence type="ECO:0000256" key="1">
    <source>
        <dbReference type="ARBA" id="ARBA00022729"/>
    </source>
</evidence>
<evidence type="ECO:0000313" key="5">
    <source>
        <dbReference type="Proteomes" id="UP001163850"/>
    </source>
</evidence>
<dbReference type="PANTHER" id="PTHR31836:SF28">
    <property type="entry name" value="SRCR DOMAIN-CONTAINING PROTEIN-RELATED"/>
    <property type="match status" value="1"/>
</dbReference>
<feature type="signal peptide" evidence="2">
    <location>
        <begin position="1"/>
        <end position="22"/>
    </location>
</feature>
<evidence type="ECO:0000256" key="2">
    <source>
        <dbReference type="SAM" id="SignalP"/>
    </source>
</evidence>
<dbReference type="PANTHER" id="PTHR31836">
    <property type="match status" value="1"/>
</dbReference>
<accession>A0AA38Q3M2</accession>
<dbReference type="CDD" id="cd22191">
    <property type="entry name" value="DPBB_RlpA_EXP_N-like"/>
    <property type="match status" value="1"/>
</dbReference>
<organism evidence="4 5">
    <name type="scientific">Lentinula detonsa</name>
    <dbReference type="NCBI Taxonomy" id="2804962"/>
    <lineage>
        <taxon>Eukaryota</taxon>
        <taxon>Fungi</taxon>
        <taxon>Dikarya</taxon>
        <taxon>Basidiomycota</taxon>
        <taxon>Agaricomycotina</taxon>
        <taxon>Agaricomycetes</taxon>
        <taxon>Agaricomycetidae</taxon>
        <taxon>Agaricales</taxon>
        <taxon>Marasmiineae</taxon>
        <taxon>Omphalotaceae</taxon>
        <taxon>Lentinula</taxon>
    </lineage>
</organism>
<feature type="domain" description="RlpA-like protein double-psi beta-barrel" evidence="3">
    <location>
        <begin position="104"/>
        <end position="152"/>
    </location>
</feature>